<keyword evidence="4" id="KW-0443">Lipid metabolism</keyword>
<sequence length="673" mass="73931">MNALQGRRPLRPARLCLLLLCLTPLFANDQPFLVGRGMADITGTAAEVGMMGYVSTEQKVSGIHLRLFSRAFIVVDPATDKRVVFVSADQAMIFQSIQQGVLAELAGRFNGIYHVGNVILSATHTHAAPGGASHYAAPNLTTYGFIEQNYRAAVDGIVRSIERAHHDLKPGNIYVNQGDVLGGGVNRSADAYQRNPAEERARYDGDTDKNMVLLRFEQEGFPVAALNWFAVHPVSMNSSNPLISGDNKGYAAYRFERAMGNSYRNNNNFISAFAQTNSGDITPNLNLDGTGPTNDEFDNTEIIGERQFETAWDLFHAAENPIGSGVDYRQTHVDMSRVTVDGAFTGAGQQQTCAASFGYAMAAGTEDGRGPVDWFYEGQLEGNIFIDALTGMLARPDEALCSCQAPKPILLATGITNPYPWTPDVLPISIHRIGRLAIVAMPTEITTMAGRRVRETVQHALAGLVDTVVIAALSGAYANYCVTPEEYEAQNYEGGSTLFGKWTLPAYQQELAKLAVAMRGGQAVPAGPTPRDLSEAQLTFQTGVVLDNTPIFKDFGDVDKQPNRRYRTGETVEAHFWTGHPKNNLNSEAGFFEVQRKQNGSWVTLYTDADWDTVYRWKRKDAVWGTSLAKCYLTVTNTTPRGSYRIVHHGHYKNGWNGRIYSFSGTSRTFEIE</sequence>
<evidence type="ECO:0000256" key="4">
    <source>
        <dbReference type="RuleBase" id="RU366019"/>
    </source>
</evidence>
<keyword evidence="9" id="KW-1185">Reference proteome</keyword>
<dbReference type="GO" id="GO:0046514">
    <property type="term" value="P:ceramide catabolic process"/>
    <property type="evidence" value="ECO:0007669"/>
    <property type="project" value="InterPro"/>
</dbReference>
<name>A0A8J7U6B1_9BACT</name>
<keyword evidence="4" id="KW-0746">Sphingolipid metabolism</keyword>
<keyword evidence="3" id="KW-0479">Metal-binding</keyword>
<feature type="chain" id="PRO_5035305531" description="Neutral ceramidase" evidence="5">
    <location>
        <begin position="28"/>
        <end position="673"/>
    </location>
</feature>
<organism evidence="8 9">
    <name type="scientific">Acanthopleuribacter pedis</name>
    <dbReference type="NCBI Taxonomy" id="442870"/>
    <lineage>
        <taxon>Bacteria</taxon>
        <taxon>Pseudomonadati</taxon>
        <taxon>Acidobacteriota</taxon>
        <taxon>Holophagae</taxon>
        <taxon>Acanthopleuribacterales</taxon>
        <taxon>Acanthopleuribacteraceae</taxon>
        <taxon>Acanthopleuribacter</taxon>
    </lineage>
</organism>
<evidence type="ECO:0000313" key="8">
    <source>
        <dbReference type="EMBL" id="MBO1323433.1"/>
    </source>
</evidence>
<feature type="binding site" evidence="3">
    <location>
        <position position="124"/>
    </location>
    <ligand>
        <name>Zn(2+)</name>
        <dbReference type="ChEBI" id="CHEBI:29105"/>
    </ligand>
</feature>
<dbReference type="PANTHER" id="PTHR12670">
    <property type="entry name" value="CERAMIDASE"/>
    <property type="match status" value="1"/>
</dbReference>
<dbReference type="RefSeq" id="WP_207863586.1">
    <property type="nucleotide sequence ID" value="NZ_JAFREP010000066.1"/>
</dbReference>
<evidence type="ECO:0000256" key="5">
    <source>
        <dbReference type="SAM" id="SignalP"/>
    </source>
</evidence>
<keyword evidence="3" id="KW-0862">Zinc</keyword>
<evidence type="ECO:0000256" key="3">
    <source>
        <dbReference type="PIRSR" id="PIRSR606823-2"/>
    </source>
</evidence>
<comment type="catalytic activity">
    <reaction evidence="4">
        <text>an N-acylsphing-4-enine + H2O = sphing-4-enine + a fatty acid</text>
        <dbReference type="Rhea" id="RHEA:20856"/>
        <dbReference type="ChEBI" id="CHEBI:15377"/>
        <dbReference type="ChEBI" id="CHEBI:28868"/>
        <dbReference type="ChEBI" id="CHEBI:52639"/>
        <dbReference type="ChEBI" id="CHEBI:57756"/>
        <dbReference type="EC" id="3.5.1.23"/>
    </reaction>
</comment>
<dbReference type="GO" id="GO:0017040">
    <property type="term" value="F:N-acylsphingosine amidohydrolase activity"/>
    <property type="evidence" value="ECO:0007669"/>
    <property type="project" value="UniProtKB-UniRule"/>
</dbReference>
<dbReference type="AlphaFoldDB" id="A0A8J7U6B1"/>
<dbReference type="InterPro" id="IPR006823">
    <property type="entry name" value="Ceramidase_alk"/>
</dbReference>
<dbReference type="InterPro" id="IPR031331">
    <property type="entry name" value="NEUT/ALK_ceramidase_C"/>
</dbReference>
<dbReference type="Pfam" id="PF04734">
    <property type="entry name" value="Ceramidase_alk"/>
    <property type="match status" value="1"/>
</dbReference>
<comment type="similarity">
    <text evidence="1 4">Belongs to the neutral ceramidase family.</text>
</comment>
<proteinExistence type="inferred from homology"/>
<dbReference type="GO" id="GO:0005576">
    <property type="term" value="C:extracellular region"/>
    <property type="evidence" value="ECO:0007669"/>
    <property type="project" value="TreeGrafter"/>
</dbReference>
<dbReference type="Gene3D" id="2.60.40.2300">
    <property type="entry name" value="Neutral/alkaline non-lysosomal ceramidase, C-terminal domain"/>
    <property type="match status" value="1"/>
</dbReference>
<feature type="signal peptide" evidence="5">
    <location>
        <begin position="1"/>
        <end position="27"/>
    </location>
</feature>
<evidence type="ECO:0000256" key="1">
    <source>
        <dbReference type="ARBA" id="ARBA00009835"/>
    </source>
</evidence>
<feature type="binding site" evidence="3">
    <location>
        <position position="444"/>
    </location>
    <ligand>
        <name>Zn(2+)</name>
        <dbReference type="ChEBI" id="CHEBI:29105"/>
    </ligand>
</feature>
<dbReference type="InterPro" id="IPR031329">
    <property type="entry name" value="NEUT/ALK_ceramidase_N"/>
</dbReference>
<feature type="binding site" evidence="3">
    <location>
        <position position="480"/>
    </location>
    <ligand>
        <name>Zn(2+)</name>
        <dbReference type="ChEBI" id="CHEBI:29105"/>
    </ligand>
</feature>
<keyword evidence="5" id="KW-0732">Signal</keyword>
<dbReference type="EMBL" id="JAFREP010000066">
    <property type="protein sequence ID" value="MBO1323433.1"/>
    <property type="molecule type" value="Genomic_DNA"/>
</dbReference>
<reference evidence="8" key="1">
    <citation type="submission" date="2021-03" db="EMBL/GenBank/DDBJ databases">
        <authorList>
            <person name="Wang G."/>
        </authorList>
    </citation>
    <scope>NUCLEOTIDE SEQUENCE</scope>
    <source>
        <strain evidence="8">KCTC 12899</strain>
    </source>
</reference>
<feature type="binding site" evidence="3">
    <location>
        <position position="232"/>
    </location>
    <ligand>
        <name>Zn(2+)</name>
        <dbReference type="ChEBI" id="CHEBI:29105"/>
    </ligand>
</feature>
<dbReference type="GO" id="GO:0046872">
    <property type="term" value="F:metal ion binding"/>
    <property type="evidence" value="ECO:0007669"/>
    <property type="project" value="UniProtKB-KW"/>
</dbReference>
<evidence type="ECO:0000256" key="2">
    <source>
        <dbReference type="ARBA" id="ARBA00022801"/>
    </source>
</evidence>
<dbReference type="GO" id="GO:0046512">
    <property type="term" value="P:sphingosine biosynthetic process"/>
    <property type="evidence" value="ECO:0007669"/>
    <property type="project" value="TreeGrafter"/>
</dbReference>
<protein>
    <recommendedName>
        <fullName evidence="4">Neutral ceramidase</fullName>
        <ecNumber evidence="4">3.5.1.23</ecNumber>
    </recommendedName>
</protein>
<dbReference type="Pfam" id="PF17048">
    <property type="entry name" value="Ceramidse_alk_C"/>
    <property type="match status" value="1"/>
</dbReference>
<evidence type="ECO:0000259" key="7">
    <source>
        <dbReference type="Pfam" id="PF17048"/>
    </source>
</evidence>
<evidence type="ECO:0000259" key="6">
    <source>
        <dbReference type="Pfam" id="PF04734"/>
    </source>
</evidence>
<dbReference type="GO" id="GO:0042759">
    <property type="term" value="P:long-chain fatty acid biosynthetic process"/>
    <property type="evidence" value="ECO:0007669"/>
    <property type="project" value="TreeGrafter"/>
</dbReference>
<accession>A0A8J7U6B1</accession>
<dbReference type="InterPro" id="IPR038445">
    <property type="entry name" value="NCDase_C_sf"/>
</dbReference>
<comment type="cofactor">
    <cofactor evidence="3">
        <name>Zn(2+)</name>
        <dbReference type="ChEBI" id="CHEBI:29105"/>
    </cofactor>
    <text evidence="3">Binds 1 zinc ion per subunit.</text>
</comment>
<feature type="domain" description="Neutral/alkaline non-lysosomal ceramidase C-terminal" evidence="7">
    <location>
        <begin position="513"/>
        <end position="672"/>
    </location>
</feature>
<gene>
    <name evidence="8" type="ORF">J3U88_33510</name>
</gene>
<feature type="domain" description="Neutral/alkaline non-lysosomal ceramidase N-terminal" evidence="6">
    <location>
        <begin position="32"/>
        <end position="509"/>
    </location>
</feature>
<dbReference type="GO" id="GO:0016020">
    <property type="term" value="C:membrane"/>
    <property type="evidence" value="ECO:0007669"/>
    <property type="project" value="GOC"/>
</dbReference>
<dbReference type="Proteomes" id="UP000664417">
    <property type="component" value="Unassembled WGS sequence"/>
</dbReference>
<dbReference type="PANTHER" id="PTHR12670:SF1">
    <property type="entry name" value="NEUTRAL CERAMIDASE"/>
    <property type="match status" value="1"/>
</dbReference>
<keyword evidence="2 4" id="KW-0378">Hydrolase</keyword>
<dbReference type="EC" id="3.5.1.23" evidence="4"/>
<evidence type="ECO:0000313" key="9">
    <source>
        <dbReference type="Proteomes" id="UP000664417"/>
    </source>
</evidence>
<comment type="caution">
    <text evidence="8">The sequence shown here is derived from an EMBL/GenBank/DDBJ whole genome shotgun (WGS) entry which is preliminary data.</text>
</comment>